<evidence type="ECO:0000313" key="2">
    <source>
        <dbReference type="Proteomes" id="UP001163603"/>
    </source>
</evidence>
<comment type="caution">
    <text evidence="1">The sequence shown here is derived from an EMBL/GenBank/DDBJ whole genome shotgun (WGS) entry which is preliminary data.</text>
</comment>
<reference evidence="2" key="1">
    <citation type="journal article" date="2023" name="G3 (Bethesda)">
        <title>Genome assembly and association tests identify interacting loci associated with vigor, precocity, and sex in interspecific pistachio rootstocks.</title>
        <authorList>
            <person name="Palmer W."/>
            <person name="Jacygrad E."/>
            <person name="Sagayaradj S."/>
            <person name="Cavanaugh K."/>
            <person name="Han R."/>
            <person name="Bertier L."/>
            <person name="Beede B."/>
            <person name="Kafkas S."/>
            <person name="Golino D."/>
            <person name="Preece J."/>
            <person name="Michelmore R."/>
        </authorList>
    </citation>
    <scope>NUCLEOTIDE SEQUENCE [LARGE SCALE GENOMIC DNA]</scope>
</reference>
<keyword evidence="2" id="KW-1185">Reference proteome</keyword>
<dbReference type="Proteomes" id="UP001163603">
    <property type="component" value="Chromosome 12"/>
</dbReference>
<dbReference type="EMBL" id="CM047747">
    <property type="protein sequence ID" value="KAJ0017990.1"/>
    <property type="molecule type" value="Genomic_DNA"/>
</dbReference>
<organism evidence="1 2">
    <name type="scientific">Pistacia integerrima</name>
    <dbReference type="NCBI Taxonomy" id="434235"/>
    <lineage>
        <taxon>Eukaryota</taxon>
        <taxon>Viridiplantae</taxon>
        <taxon>Streptophyta</taxon>
        <taxon>Embryophyta</taxon>
        <taxon>Tracheophyta</taxon>
        <taxon>Spermatophyta</taxon>
        <taxon>Magnoliopsida</taxon>
        <taxon>eudicotyledons</taxon>
        <taxon>Gunneridae</taxon>
        <taxon>Pentapetalae</taxon>
        <taxon>rosids</taxon>
        <taxon>malvids</taxon>
        <taxon>Sapindales</taxon>
        <taxon>Anacardiaceae</taxon>
        <taxon>Pistacia</taxon>
    </lineage>
</organism>
<evidence type="ECO:0000313" key="1">
    <source>
        <dbReference type="EMBL" id="KAJ0017990.1"/>
    </source>
</evidence>
<name>A0ACC0XI21_9ROSI</name>
<proteinExistence type="predicted"/>
<gene>
    <name evidence="1" type="ORF">Pint_11848</name>
</gene>
<accession>A0ACC0XI21</accession>
<protein>
    <submittedName>
        <fullName evidence="1">Uncharacterized protein</fullName>
    </submittedName>
</protein>
<sequence length="490" mass="54864">MASSNSTPASSFVIPNITSLVSVKLDGTNYLNWITQFTPVLRSHDLLGIVDGSEICPNQYLVDSTGKSMSDLNPDYLVWQKKDQFILAWLNPTLSEKILSTVYGLTTSKMVWTPQSRSRISHLKRQLQTLQQGTRSCSDYLLLAKSWSDRLTAAGKPVDEEDLISYVIGGLNFTYNPFITSLNFATKDKSISFDDFQTELLNYEQLLDSQTKTLPSECTQFAFFTNKPKPNHQALDCYHRMDFTYQGRHPPAQLAAMAAHTHVTQEAEQPWYLDSGANNHITSELGNLTLQQQPYQGNDKVTVGNGRGLVITNTGSSMLLNSKNKFLLHSILHCPHASSNLLSIQKFCSDNSCYFVLTASHFFVKDLQTKKILLQGQSEGGLYPMYLKKMKLNSSNSKTAHISSFTALQGVRAPIHIWHSRLAHASESIVSRVVRETVLPISGPVKLNKVCESCQITKSHKLSFLESNNRSMHPLELIHSDVLDLSCFFS</sequence>